<evidence type="ECO:0000313" key="2">
    <source>
        <dbReference type="Proteomes" id="UP000325255"/>
    </source>
</evidence>
<dbReference type="SUPFAM" id="SSF53850">
    <property type="entry name" value="Periplasmic binding protein-like II"/>
    <property type="match status" value="1"/>
</dbReference>
<evidence type="ECO:0000313" key="1">
    <source>
        <dbReference type="EMBL" id="KAA5614569.1"/>
    </source>
</evidence>
<proteinExistence type="predicted"/>
<reference evidence="1 2" key="1">
    <citation type="submission" date="2019-09" db="EMBL/GenBank/DDBJ databases">
        <title>Genome sequence of Rhodovastum atsumiense, a diverse member of the Acetobacteraceae family of non-sulfur purple photosynthetic bacteria.</title>
        <authorList>
            <person name="Meyer T."/>
            <person name="Kyndt J."/>
        </authorList>
    </citation>
    <scope>NUCLEOTIDE SEQUENCE [LARGE SCALE GENOMIC DNA]</scope>
    <source>
        <strain evidence="1 2">DSM 21279</strain>
    </source>
</reference>
<gene>
    <name evidence="1" type="ORF">F1189_00075</name>
</gene>
<dbReference type="RefSeq" id="WP_150038232.1">
    <property type="nucleotide sequence ID" value="NZ_OW485601.1"/>
</dbReference>
<dbReference type="PANTHER" id="PTHR30024:SF45">
    <property type="entry name" value="ABC TRANSPORTER SUBSTRATE-BINDING PROTEIN"/>
    <property type="match status" value="1"/>
</dbReference>
<sequence>MSDIVLDRDAAIDRSSAPREAYYTICPVYVASNVAAELGWLEDELKRVGAKLSYLRSLADGAGWLPHFSHRHPALFRDGGNVPSIWAHADQARTKLLALTAAHDGGQILVRTDSDIRRVADLAGRRIGLPRSLNERKVDWWRATAERGIELALAVSGLTRSQVEIRDIAWPDDVAPAPARRPSELWGRHDRDALAQNVEVGALFAGEVDAVFAAHGRSTLLERTGRVRVIEDLARHPDWTLQIANSPYALTVSAELAAEAPDIVVAFLRAAVRAGRWINANRSAAAEILARVTYLPDAAGTAAAIAHTDFVPDLSPRNLAAIGIQKQFLRTHGYVHGDFDIAGWADDRFLAEALATA</sequence>
<dbReference type="Proteomes" id="UP000325255">
    <property type="component" value="Unassembled WGS sequence"/>
</dbReference>
<dbReference type="OrthoDB" id="7467011at2"/>
<protein>
    <submittedName>
        <fullName evidence="1">ABC transporter substrate-binding protein</fullName>
    </submittedName>
</protein>
<organism evidence="1 2">
    <name type="scientific">Rhodovastum atsumiense</name>
    <dbReference type="NCBI Taxonomy" id="504468"/>
    <lineage>
        <taxon>Bacteria</taxon>
        <taxon>Pseudomonadati</taxon>
        <taxon>Pseudomonadota</taxon>
        <taxon>Alphaproteobacteria</taxon>
        <taxon>Acetobacterales</taxon>
        <taxon>Acetobacteraceae</taxon>
        <taxon>Rhodovastum</taxon>
    </lineage>
</organism>
<dbReference type="EMBL" id="VWPK01000001">
    <property type="protein sequence ID" value="KAA5614569.1"/>
    <property type="molecule type" value="Genomic_DNA"/>
</dbReference>
<dbReference type="PANTHER" id="PTHR30024">
    <property type="entry name" value="ALIPHATIC SULFONATES-BINDING PROTEIN-RELATED"/>
    <property type="match status" value="1"/>
</dbReference>
<dbReference type="Gene3D" id="3.40.190.270">
    <property type="match status" value="1"/>
</dbReference>
<dbReference type="AlphaFoldDB" id="A0A5M6J2V8"/>
<dbReference type="Gene3D" id="3.40.190.10">
    <property type="entry name" value="Periplasmic binding protein-like II"/>
    <property type="match status" value="1"/>
</dbReference>
<keyword evidence="2" id="KW-1185">Reference proteome</keyword>
<accession>A0A5M6J2V8</accession>
<comment type="caution">
    <text evidence="1">The sequence shown here is derived from an EMBL/GenBank/DDBJ whole genome shotgun (WGS) entry which is preliminary data.</text>
</comment>
<name>A0A5M6J2V8_9PROT</name>